<accession>A0A081CDX2</accession>
<evidence type="ECO:0000313" key="2">
    <source>
        <dbReference type="EMBL" id="GAK64868.1"/>
    </source>
</evidence>
<sequence length="274" mass="30646">MPLSAEPMTRAKALLYIIAPRLSLSNPDPSHIAISPSDLALRSIATRNTRLTLARTTLPPYSFRIAIRRTIVTAAMSNLNLINEIKVDHDNMRDLLDRFKDAHQKRNDALCTDIANTIIHEAAVHSDAEEMSIYTMMDQHGMHSTAEQDRNEHQQVKQLMANLDSHGISTVGLDEYAKRVVEACELFLRHADEEEKEQLPRLVEALSDNDQAKAVNDFLRARELAPTRPHPAAPQSGGIAQKTMGAVGKAADVAMDKTRHFVELRHHHREVHAA</sequence>
<keyword evidence="3" id="KW-1185">Reference proteome</keyword>
<gene>
    <name evidence="2" type="ORF">PAN0_007d3084</name>
</gene>
<dbReference type="InterPro" id="IPR012312">
    <property type="entry name" value="Hemerythrin-like"/>
</dbReference>
<dbReference type="HOGENOM" id="CLU_079417_1_0_1"/>
<dbReference type="PANTHER" id="PTHR35585:SF1">
    <property type="entry name" value="HHE DOMAIN PROTEIN (AFU_ORTHOLOGUE AFUA_4G00730)"/>
    <property type="match status" value="1"/>
</dbReference>
<organism evidence="2">
    <name type="scientific">Pseudozyma antarctica</name>
    <name type="common">Yeast</name>
    <name type="synonym">Candida antarctica</name>
    <dbReference type="NCBI Taxonomy" id="84753"/>
    <lineage>
        <taxon>Eukaryota</taxon>
        <taxon>Fungi</taxon>
        <taxon>Dikarya</taxon>
        <taxon>Basidiomycota</taxon>
        <taxon>Ustilaginomycotina</taxon>
        <taxon>Ustilaginomycetes</taxon>
        <taxon>Ustilaginales</taxon>
        <taxon>Ustilaginaceae</taxon>
        <taxon>Moesziomyces</taxon>
    </lineage>
</organism>
<dbReference type="PANTHER" id="PTHR35585">
    <property type="entry name" value="HHE DOMAIN PROTEIN (AFU_ORTHOLOGUE AFUA_4G00730)"/>
    <property type="match status" value="1"/>
</dbReference>
<feature type="domain" description="Hemerythrin-like" evidence="1">
    <location>
        <begin position="81"/>
        <end position="202"/>
    </location>
</feature>
<name>A0A081CDX2_PSEA2</name>
<dbReference type="RefSeq" id="XP_014656655.1">
    <property type="nucleotide sequence ID" value="XM_014801169.1"/>
</dbReference>
<dbReference type="Pfam" id="PF01814">
    <property type="entry name" value="Hemerythrin"/>
    <property type="match status" value="1"/>
</dbReference>
<dbReference type="EMBL" id="DF830074">
    <property type="protein sequence ID" value="GAK64868.1"/>
    <property type="molecule type" value="Genomic_DNA"/>
</dbReference>
<dbReference type="GeneID" id="26304052"/>
<evidence type="ECO:0000313" key="3">
    <source>
        <dbReference type="Proteomes" id="UP000053758"/>
    </source>
</evidence>
<reference evidence="2" key="1">
    <citation type="submission" date="2014-07" db="EMBL/GenBank/DDBJ databases">
        <title>Draft genome sequence of the yeast Pseudozyma antarctica JCM 10317 known as a producer of lipase B which used in a wide range of industrial applications.</title>
        <authorList>
            <person name="Morita T."/>
            <person name="Saika A."/>
            <person name="Koike H."/>
        </authorList>
    </citation>
    <scope>NUCLEOTIDE SEQUENCE</scope>
    <source>
        <strain evidence="2">JCM 10317</strain>
    </source>
</reference>
<evidence type="ECO:0000259" key="1">
    <source>
        <dbReference type="Pfam" id="PF01814"/>
    </source>
</evidence>
<dbReference type="Gene3D" id="1.20.120.520">
    <property type="entry name" value="nmb1532 protein domain like"/>
    <property type="match status" value="1"/>
</dbReference>
<dbReference type="Proteomes" id="UP000053758">
    <property type="component" value="Unassembled WGS sequence"/>
</dbReference>
<proteinExistence type="predicted"/>
<protein>
    <submittedName>
        <fullName evidence="2">Cation-binding protein</fullName>
    </submittedName>
</protein>
<dbReference type="AlphaFoldDB" id="A0A081CDX2"/>